<dbReference type="Gene3D" id="3.30.70.360">
    <property type="match status" value="1"/>
</dbReference>
<protein>
    <submittedName>
        <fullName evidence="3">Zn-dependent hydrolase</fullName>
    </submittedName>
</protein>
<comment type="similarity">
    <text evidence="1">Belongs to the peptidase M20 family.</text>
</comment>
<accession>A0ABV7K6Y3</accession>
<keyword evidence="4" id="KW-1185">Reference proteome</keyword>
<dbReference type="SUPFAM" id="SSF53187">
    <property type="entry name" value="Zn-dependent exopeptidases"/>
    <property type="match status" value="1"/>
</dbReference>
<evidence type="ECO:0000256" key="1">
    <source>
        <dbReference type="ARBA" id="ARBA00006153"/>
    </source>
</evidence>
<dbReference type="PANTHER" id="PTHR32494">
    <property type="entry name" value="ALLANTOATE DEIMINASE-RELATED"/>
    <property type="match status" value="1"/>
</dbReference>
<dbReference type="InterPro" id="IPR002933">
    <property type="entry name" value="Peptidase_M20"/>
</dbReference>
<evidence type="ECO:0000313" key="4">
    <source>
        <dbReference type="Proteomes" id="UP001595583"/>
    </source>
</evidence>
<dbReference type="InterPro" id="IPR010158">
    <property type="entry name" value="Amidase_Cbmase"/>
</dbReference>
<dbReference type="CDD" id="cd03884">
    <property type="entry name" value="M20_bAS"/>
    <property type="match status" value="1"/>
</dbReference>
<organism evidence="3 4">
    <name type="scientific">Aquamicrobium soli</name>
    <dbReference type="NCBI Taxonomy" id="1811518"/>
    <lineage>
        <taxon>Bacteria</taxon>
        <taxon>Pseudomonadati</taxon>
        <taxon>Pseudomonadota</taxon>
        <taxon>Alphaproteobacteria</taxon>
        <taxon>Hyphomicrobiales</taxon>
        <taxon>Phyllobacteriaceae</taxon>
        <taxon>Aquamicrobium</taxon>
    </lineage>
</organism>
<dbReference type="PANTHER" id="PTHR32494:SF5">
    <property type="entry name" value="ALLANTOATE AMIDOHYDROLASE"/>
    <property type="match status" value="1"/>
</dbReference>
<comment type="caution">
    <text evidence="3">The sequence shown here is derived from an EMBL/GenBank/DDBJ whole genome shotgun (WGS) entry which is preliminary data.</text>
</comment>
<dbReference type="GO" id="GO:0016787">
    <property type="term" value="F:hydrolase activity"/>
    <property type="evidence" value="ECO:0007669"/>
    <property type="project" value="UniProtKB-KW"/>
</dbReference>
<dbReference type="Pfam" id="PF01546">
    <property type="entry name" value="Peptidase_M20"/>
    <property type="match status" value="1"/>
</dbReference>
<reference evidence="4" key="1">
    <citation type="journal article" date="2019" name="Int. J. Syst. Evol. Microbiol.">
        <title>The Global Catalogue of Microorganisms (GCM) 10K type strain sequencing project: providing services to taxonomists for standard genome sequencing and annotation.</title>
        <authorList>
            <consortium name="The Broad Institute Genomics Platform"/>
            <consortium name="The Broad Institute Genome Sequencing Center for Infectious Disease"/>
            <person name="Wu L."/>
            <person name="Ma J."/>
        </authorList>
    </citation>
    <scope>NUCLEOTIDE SEQUENCE [LARGE SCALE GENOMIC DNA]</scope>
    <source>
        <strain evidence="4">KCTC 52165</strain>
    </source>
</reference>
<keyword evidence="2 3" id="KW-0378">Hydrolase</keyword>
<dbReference type="Gene3D" id="3.40.630.10">
    <property type="entry name" value="Zn peptidases"/>
    <property type="match status" value="1"/>
</dbReference>
<evidence type="ECO:0000313" key="3">
    <source>
        <dbReference type="EMBL" id="MFC3204749.1"/>
    </source>
</evidence>
<dbReference type="NCBIfam" id="NF006769">
    <property type="entry name" value="PRK09290.1-3"/>
    <property type="match status" value="1"/>
</dbReference>
<name>A0ABV7K6Y3_9HYPH</name>
<sequence length="417" mass="44481">MKLPKIDGERLWSAHMAMAQVGRIEGDGVCRLAASDEDRAGRDLFARWCEEAGLSVRIDGIGNMFARRPARDDTLAPVLIGSHLDSQPTGGRFDGAFGVLSGLEIVRTLNDAAIETEAPIEIVNWTNEEGCRFQPSSLGAEVAAGHIALEQGLAAEDENGITLGVELDRIGYRGDSGIALNARAYLEGHIEQGPILEENGEDVSIVQGSMGVNAYSVTLMGVEAHTGTTPVTRRKDALYAAARCITEVRALAEEFEPDGRATVARLLVEPNARSVVASKVVFTTDCRHRSPASLDEMSRRLRQIVDRVSAECGLGYTMTPYWTVPPRNFDADCVGALEAAASAMGLRHRRMVSGAGHDAIPVSAVVPTAMIFVPSRGGVSHHVSEYTAPEHLEAGCNVLFQAAVRLAGIADAGGQRA</sequence>
<dbReference type="Proteomes" id="UP001595583">
    <property type="component" value="Unassembled WGS sequence"/>
</dbReference>
<dbReference type="EMBL" id="JBHRTK010000001">
    <property type="protein sequence ID" value="MFC3204749.1"/>
    <property type="molecule type" value="Genomic_DNA"/>
</dbReference>
<dbReference type="NCBIfam" id="TIGR01879">
    <property type="entry name" value="hydantase"/>
    <property type="match status" value="1"/>
</dbReference>
<dbReference type="InterPro" id="IPR036264">
    <property type="entry name" value="Bact_exopeptidase_dim_dom"/>
</dbReference>
<gene>
    <name evidence="3" type="ORF">ACFOHJ_00810</name>
</gene>
<dbReference type="SUPFAM" id="SSF55031">
    <property type="entry name" value="Bacterial exopeptidase dimerisation domain"/>
    <property type="match status" value="1"/>
</dbReference>
<proteinExistence type="inferred from homology"/>
<dbReference type="RefSeq" id="WP_378218048.1">
    <property type="nucleotide sequence ID" value="NZ_JBHRTK010000001.1"/>
</dbReference>
<dbReference type="PIRSF" id="PIRSF001235">
    <property type="entry name" value="Amidase_carbamoylase"/>
    <property type="match status" value="1"/>
</dbReference>
<evidence type="ECO:0000256" key="2">
    <source>
        <dbReference type="ARBA" id="ARBA00022801"/>
    </source>
</evidence>